<evidence type="ECO:0000259" key="3">
    <source>
        <dbReference type="PROSITE" id="PS50943"/>
    </source>
</evidence>
<keyword evidence="2" id="KW-0472">Membrane</keyword>
<feature type="transmembrane region" description="Helical" evidence="2">
    <location>
        <begin position="84"/>
        <end position="104"/>
    </location>
</feature>
<dbReference type="PANTHER" id="PTHR46797">
    <property type="entry name" value="HTH-TYPE TRANSCRIPTIONAL REGULATOR"/>
    <property type="match status" value="1"/>
</dbReference>
<evidence type="ECO:0000256" key="2">
    <source>
        <dbReference type="SAM" id="Phobius"/>
    </source>
</evidence>
<organism evidence="4 5">
    <name type="scientific">Peptococcus simiae</name>
    <dbReference type="NCBI Taxonomy" id="1643805"/>
    <lineage>
        <taxon>Bacteria</taxon>
        <taxon>Bacillati</taxon>
        <taxon>Bacillota</taxon>
        <taxon>Clostridia</taxon>
        <taxon>Eubacteriales</taxon>
        <taxon>Peptococcaceae</taxon>
        <taxon>Peptococcus</taxon>
    </lineage>
</organism>
<reference evidence="4 5" key="1">
    <citation type="journal article" date="2016" name="Int. J. Syst. Evol. Microbiol.">
        <title>Peptococcus simiae sp. nov., isolated from rhesus macaque faeces and emended description of the genus Peptococcus.</title>
        <authorList>
            <person name="Shkoporov A.N."/>
            <person name="Efimov B.A."/>
            <person name="Kondova I."/>
            <person name="Ouwerling B."/>
            <person name="Chaplin A.V."/>
            <person name="Shcherbakova V.A."/>
            <person name="Langermans J.A.M."/>
        </authorList>
    </citation>
    <scope>NUCLEOTIDE SEQUENCE [LARGE SCALE GENOMIC DNA]</scope>
    <source>
        <strain evidence="4 5">M108</strain>
    </source>
</reference>
<gene>
    <name evidence="4" type="ORF">ACKQTC_01165</name>
</gene>
<evidence type="ECO:0000313" key="5">
    <source>
        <dbReference type="Proteomes" id="UP001631949"/>
    </source>
</evidence>
<comment type="caution">
    <text evidence="4">The sequence shown here is derived from an EMBL/GenBank/DDBJ whole genome shotgun (WGS) entry which is preliminary data.</text>
</comment>
<dbReference type="PANTHER" id="PTHR46797:SF1">
    <property type="entry name" value="METHYLPHOSPHONATE SYNTHASE"/>
    <property type="match status" value="1"/>
</dbReference>
<sequence>MKKRTIGEGLGDRRQARGLTLADLAGKTGITEETLASWEAGRAYPDAEGLQKIAEALDLGPGDLLADDREVANQDPSMGETITLASQAVGLAMGVAVAVLAVLGRLDSNQGFILLGLGLAATGVGLLRSRG</sequence>
<dbReference type="SUPFAM" id="SSF47413">
    <property type="entry name" value="lambda repressor-like DNA-binding domains"/>
    <property type="match status" value="1"/>
</dbReference>
<keyword evidence="2" id="KW-1133">Transmembrane helix</keyword>
<keyword evidence="1" id="KW-0238">DNA-binding</keyword>
<dbReference type="InterPro" id="IPR050807">
    <property type="entry name" value="TransReg_Diox_bact_type"/>
</dbReference>
<keyword evidence="5" id="KW-1185">Reference proteome</keyword>
<feature type="transmembrane region" description="Helical" evidence="2">
    <location>
        <begin position="110"/>
        <end position="127"/>
    </location>
</feature>
<protein>
    <submittedName>
        <fullName evidence="4">Helix-turn-helix domain-containing protein</fullName>
    </submittedName>
</protein>
<dbReference type="Pfam" id="PF01381">
    <property type="entry name" value="HTH_3"/>
    <property type="match status" value="1"/>
</dbReference>
<dbReference type="SMART" id="SM00530">
    <property type="entry name" value="HTH_XRE"/>
    <property type="match status" value="1"/>
</dbReference>
<dbReference type="RefSeq" id="WP_408976604.1">
    <property type="nucleotide sequence ID" value="NZ_JBJUVG010000001.1"/>
</dbReference>
<dbReference type="InterPro" id="IPR010982">
    <property type="entry name" value="Lambda_DNA-bd_dom_sf"/>
</dbReference>
<keyword evidence="2" id="KW-0812">Transmembrane</keyword>
<dbReference type="Proteomes" id="UP001631949">
    <property type="component" value="Unassembled WGS sequence"/>
</dbReference>
<dbReference type="Gene3D" id="1.10.260.40">
    <property type="entry name" value="lambda repressor-like DNA-binding domains"/>
    <property type="match status" value="1"/>
</dbReference>
<feature type="domain" description="HTH cro/C1-type" evidence="3">
    <location>
        <begin position="14"/>
        <end position="64"/>
    </location>
</feature>
<dbReference type="InterPro" id="IPR001387">
    <property type="entry name" value="Cro/C1-type_HTH"/>
</dbReference>
<proteinExistence type="predicted"/>
<name>A0ABW9GXS3_9FIRM</name>
<accession>A0ABW9GXS3</accession>
<dbReference type="PROSITE" id="PS50943">
    <property type="entry name" value="HTH_CROC1"/>
    <property type="match status" value="1"/>
</dbReference>
<dbReference type="CDD" id="cd00093">
    <property type="entry name" value="HTH_XRE"/>
    <property type="match status" value="1"/>
</dbReference>
<evidence type="ECO:0000256" key="1">
    <source>
        <dbReference type="ARBA" id="ARBA00023125"/>
    </source>
</evidence>
<evidence type="ECO:0000313" key="4">
    <source>
        <dbReference type="EMBL" id="MFM9412987.1"/>
    </source>
</evidence>
<dbReference type="EMBL" id="JBJUVG010000001">
    <property type="protein sequence ID" value="MFM9412987.1"/>
    <property type="molecule type" value="Genomic_DNA"/>
</dbReference>